<name>A0A1Q9CVU0_SYMMI</name>
<dbReference type="EMBL" id="LSRX01000884">
    <property type="protein sequence ID" value="OLP87052.1"/>
    <property type="molecule type" value="Genomic_DNA"/>
</dbReference>
<dbReference type="InterPro" id="IPR021109">
    <property type="entry name" value="Peptidase_aspartic_dom_sf"/>
</dbReference>
<feature type="region of interest" description="Disordered" evidence="1">
    <location>
        <begin position="190"/>
        <end position="252"/>
    </location>
</feature>
<dbReference type="Gene3D" id="2.40.70.10">
    <property type="entry name" value="Acid Proteases"/>
    <property type="match status" value="1"/>
</dbReference>
<evidence type="ECO:0000313" key="2">
    <source>
        <dbReference type="EMBL" id="OLP87052.1"/>
    </source>
</evidence>
<dbReference type="AlphaFoldDB" id="A0A1Q9CVU0"/>
<keyword evidence="3" id="KW-1185">Reference proteome</keyword>
<feature type="compositionally biased region" description="Polar residues" evidence="1">
    <location>
        <begin position="213"/>
        <end position="230"/>
    </location>
</feature>
<sequence>MLAKVLFEQMGPTAAERWQNYTWPRQVERLLDAVRAALLATRPERSRGVFLELRMSELRFTKDGVPIFDGSPEQYVSYKRAALVYAETVEWKKKMLVGPRLQAALEGSARMSVEHMPPGWVSHEKGAKQLLEYLKLQVRAPTLAEAGRTMSRFFYGIKRRRGEGMAAWIVRHDEALLEAKRTLAEAIHEYGPSSVPEPPRHGSQGSGWLRNSRPASETGGSRRGSPTIQEDAQPAATPEDEGAPSEEINTPEADEEWYDEWWQSWPWYSSSWESSSGYNESGHSWQQKETLSQKTWDVSEAASAQAERFLPDFVIAWLLLQRSGLDSTERSVIVANLKNQFRTDRVKEALKLTWPDDELRRRDSQKQTAMFATEETAMLAEDDDTPEEPPASWDDPADDYAYQALESEAQEAYAAIQDGRRTLRDAREKQAMMRRNRNFYSGKGGSKGDSMKGAFSGGNKPPVKCFSCGGPHLRRDCPHQGESKPSDQGAHLVFHALEVTSTQTAAEPKWDETFVLAAQSEEEHNLLALDQIIKEGKAIIDGGATSNLGSEDALQQLAALNWEREGDDGLQIVPGETPSFRFGNNGRHDCLSTALLNLRLGGDLSKMRIHLHDIPGQPVLLSVKGLRALGAVIDFEKNEAVFKKVDATRVATLETTASGHQLFPLAGDALFQGLKSEGIAPTTVAVE</sequence>
<comment type="caution">
    <text evidence="2">The sequence shown here is derived from an EMBL/GenBank/DDBJ whole genome shotgun (WGS) entry which is preliminary data.</text>
</comment>
<evidence type="ECO:0008006" key="4">
    <source>
        <dbReference type="Google" id="ProtNLM"/>
    </source>
</evidence>
<accession>A0A1Q9CVU0</accession>
<organism evidence="2 3">
    <name type="scientific">Symbiodinium microadriaticum</name>
    <name type="common">Dinoflagellate</name>
    <name type="synonym">Zooxanthella microadriatica</name>
    <dbReference type="NCBI Taxonomy" id="2951"/>
    <lineage>
        <taxon>Eukaryota</taxon>
        <taxon>Sar</taxon>
        <taxon>Alveolata</taxon>
        <taxon>Dinophyceae</taxon>
        <taxon>Suessiales</taxon>
        <taxon>Symbiodiniaceae</taxon>
        <taxon>Symbiodinium</taxon>
    </lineage>
</organism>
<gene>
    <name evidence="2" type="ORF">AK812_SmicGene31776</name>
</gene>
<evidence type="ECO:0000256" key="1">
    <source>
        <dbReference type="SAM" id="MobiDB-lite"/>
    </source>
</evidence>
<evidence type="ECO:0000313" key="3">
    <source>
        <dbReference type="Proteomes" id="UP000186817"/>
    </source>
</evidence>
<reference evidence="2 3" key="1">
    <citation type="submission" date="2016-02" db="EMBL/GenBank/DDBJ databases">
        <title>Genome analysis of coral dinoflagellate symbionts highlights evolutionary adaptations to a symbiotic lifestyle.</title>
        <authorList>
            <person name="Aranda M."/>
            <person name="Li Y."/>
            <person name="Liew Y.J."/>
            <person name="Baumgarten S."/>
            <person name="Simakov O."/>
            <person name="Wilson M."/>
            <person name="Piel J."/>
            <person name="Ashoor H."/>
            <person name="Bougouffa S."/>
            <person name="Bajic V.B."/>
            <person name="Ryu T."/>
            <person name="Ravasi T."/>
            <person name="Bayer T."/>
            <person name="Micklem G."/>
            <person name="Kim H."/>
            <person name="Bhak J."/>
            <person name="Lajeunesse T.C."/>
            <person name="Voolstra C.R."/>
        </authorList>
    </citation>
    <scope>NUCLEOTIDE SEQUENCE [LARGE SCALE GENOMIC DNA]</scope>
    <source>
        <strain evidence="2 3">CCMP2467</strain>
    </source>
</reference>
<dbReference type="OrthoDB" id="442097at2759"/>
<proteinExistence type="predicted"/>
<protein>
    <recommendedName>
        <fullName evidence="4">CCHC-type domain-containing protein</fullName>
    </recommendedName>
</protein>
<dbReference type="Proteomes" id="UP000186817">
    <property type="component" value="Unassembled WGS sequence"/>
</dbReference>